<evidence type="ECO:0008006" key="4">
    <source>
        <dbReference type="Google" id="ProtNLM"/>
    </source>
</evidence>
<feature type="chain" id="PRO_5023107162" description="Peptidase inhibitor I78 family protein" evidence="1">
    <location>
        <begin position="20"/>
        <end position="84"/>
    </location>
</feature>
<organism evidence="2 3">
    <name type="scientific">Maritimibacter fusiformis</name>
    <dbReference type="NCBI Taxonomy" id="2603819"/>
    <lineage>
        <taxon>Bacteria</taxon>
        <taxon>Pseudomonadati</taxon>
        <taxon>Pseudomonadota</taxon>
        <taxon>Alphaproteobacteria</taxon>
        <taxon>Rhodobacterales</taxon>
        <taxon>Roseobacteraceae</taxon>
        <taxon>Maritimibacter</taxon>
    </lineage>
</organism>
<dbReference type="RefSeq" id="WP_148376683.1">
    <property type="nucleotide sequence ID" value="NZ_VSIY01000004.1"/>
</dbReference>
<dbReference type="Proteomes" id="UP000322080">
    <property type="component" value="Unassembled WGS sequence"/>
</dbReference>
<reference evidence="2 3" key="1">
    <citation type="submission" date="2019-08" db="EMBL/GenBank/DDBJ databases">
        <title>Identification of a novel species of the genus Boseongicola.</title>
        <authorList>
            <person name="Zhang X.-Q."/>
        </authorList>
    </citation>
    <scope>NUCLEOTIDE SEQUENCE [LARGE SCALE GENOMIC DNA]</scope>
    <source>
        <strain evidence="2 3">HY14</strain>
    </source>
</reference>
<proteinExistence type="predicted"/>
<protein>
    <recommendedName>
        <fullName evidence="4">Peptidase inhibitor I78 family protein</fullName>
    </recommendedName>
</protein>
<evidence type="ECO:0000313" key="3">
    <source>
        <dbReference type="Proteomes" id="UP000322080"/>
    </source>
</evidence>
<keyword evidence="3" id="KW-1185">Reference proteome</keyword>
<dbReference type="PROSITE" id="PS51257">
    <property type="entry name" value="PROKAR_LIPOPROTEIN"/>
    <property type="match status" value="1"/>
</dbReference>
<dbReference type="InterPro" id="IPR021719">
    <property type="entry name" value="Prot_inh_I78"/>
</dbReference>
<dbReference type="EMBL" id="VSIY01000004">
    <property type="protein sequence ID" value="TYB82022.1"/>
    <property type="molecule type" value="Genomic_DNA"/>
</dbReference>
<dbReference type="Pfam" id="PF11720">
    <property type="entry name" value="Inhibitor_I78"/>
    <property type="match status" value="1"/>
</dbReference>
<evidence type="ECO:0000313" key="2">
    <source>
        <dbReference type="EMBL" id="TYB82022.1"/>
    </source>
</evidence>
<feature type="signal peptide" evidence="1">
    <location>
        <begin position="1"/>
        <end position="19"/>
    </location>
</feature>
<dbReference type="AlphaFoldDB" id="A0A5D0RKJ4"/>
<keyword evidence="1" id="KW-0732">Signal</keyword>
<dbReference type="Gene3D" id="3.30.10.10">
    <property type="entry name" value="Trypsin Inhibitor V, subunit A"/>
    <property type="match status" value="1"/>
</dbReference>
<comment type="caution">
    <text evidence="2">The sequence shown here is derived from an EMBL/GenBank/DDBJ whole genome shotgun (WGS) entry which is preliminary data.</text>
</comment>
<gene>
    <name evidence="2" type="ORF">FVF75_04605</name>
</gene>
<name>A0A5D0RKJ4_9RHOB</name>
<sequence>MRNFLVILSLLAVAGCENASIGTKTCPAADLQHLIGAPQGALDPVGYDPTRIAGPDDVVTMDYNPQRLDVRVDAGGRIVSITCG</sequence>
<evidence type="ECO:0000256" key="1">
    <source>
        <dbReference type="SAM" id="SignalP"/>
    </source>
</evidence>
<accession>A0A5D0RKJ4</accession>